<dbReference type="AlphaFoldDB" id="A0A9D3ZYN6"/>
<dbReference type="Proteomes" id="UP000828251">
    <property type="component" value="Unassembled WGS sequence"/>
</dbReference>
<gene>
    <name evidence="1" type="ORF">J1N35_019837</name>
</gene>
<evidence type="ECO:0000313" key="1">
    <source>
        <dbReference type="EMBL" id="KAH1080076.1"/>
    </source>
</evidence>
<protein>
    <submittedName>
        <fullName evidence="1">Uncharacterized protein</fullName>
    </submittedName>
</protein>
<accession>A0A9D3ZYN6</accession>
<dbReference type="EMBL" id="JAIQCV010000007">
    <property type="protein sequence ID" value="KAH1080076.1"/>
    <property type="molecule type" value="Genomic_DNA"/>
</dbReference>
<evidence type="ECO:0000313" key="2">
    <source>
        <dbReference type="Proteomes" id="UP000828251"/>
    </source>
</evidence>
<keyword evidence="2" id="KW-1185">Reference proteome</keyword>
<organism evidence="1 2">
    <name type="scientific">Gossypium stocksii</name>
    <dbReference type="NCBI Taxonomy" id="47602"/>
    <lineage>
        <taxon>Eukaryota</taxon>
        <taxon>Viridiplantae</taxon>
        <taxon>Streptophyta</taxon>
        <taxon>Embryophyta</taxon>
        <taxon>Tracheophyta</taxon>
        <taxon>Spermatophyta</taxon>
        <taxon>Magnoliopsida</taxon>
        <taxon>eudicotyledons</taxon>
        <taxon>Gunneridae</taxon>
        <taxon>Pentapetalae</taxon>
        <taxon>rosids</taxon>
        <taxon>malvids</taxon>
        <taxon>Malvales</taxon>
        <taxon>Malvaceae</taxon>
        <taxon>Malvoideae</taxon>
        <taxon>Gossypium</taxon>
    </lineage>
</organism>
<proteinExistence type="predicted"/>
<comment type="caution">
    <text evidence="1">The sequence shown here is derived from an EMBL/GenBank/DDBJ whole genome shotgun (WGS) entry which is preliminary data.</text>
</comment>
<dbReference type="OrthoDB" id="695142at2759"/>
<name>A0A9D3ZYN6_9ROSI</name>
<sequence length="146" mass="16815">MSGLNVSCFLTETRWNVTMLFVNRNSMLEMSIHGFESSLHYTHNNPISCAVVEAMHLGPKKQRLVKMQFNRAQCGEEQPYVNDWVLERIRKDEIKGEMSFVVGMKLRVLYRTGIFEWNYNLNPHCPKLHMQLVPSTGNGGITPLNS</sequence>
<reference evidence="1 2" key="1">
    <citation type="journal article" date="2021" name="Plant Biotechnol. J.">
        <title>Multi-omics assisted identification of the key and species-specific regulatory components of drought-tolerant mechanisms in Gossypium stocksii.</title>
        <authorList>
            <person name="Yu D."/>
            <person name="Ke L."/>
            <person name="Zhang D."/>
            <person name="Wu Y."/>
            <person name="Sun Y."/>
            <person name="Mei J."/>
            <person name="Sun J."/>
            <person name="Sun Y."/>
        </authorList>
    </citation>
    <scope>NUCLEOTIDE SEQUENCE [LARGE SCALE GENOMIC DNA]</scope>
    <source>
        <strain evidence="2">cv. E1</strain>
        <tissue evidence="1">Leaf</tissue>
    </source>
</reference>